<gene>
    <name evidence="1" type="ORF">ABT39_MTgene219</name>
</gene>
<reference evidence="1" key="1">
    <citation type="journal article" date="2015" name="Genome Biol. Evol.">
        <title>Organellar Genomes of White Spruce (Picea glauca): Assembly and Annotation.</title>
        <authorList>
            <person name="Jackman S.D."/>
            <person name="Warren R.L."/>
            <person name="Gibb E.A."/>
            <person name="Vandervalk B.P."/>
            <person name="Mohamadi H."/>
            <person name="Chu J."/>
            <person name="Raymond A."/>
            <person name="Pleasance S."/>
            <person name="Coope R."/>
            <person name="Wildung M.R."/>
            <person name="Ritland C.E."/>
            <person name="Bousquet J."/>
            <person name="Jones S.J."/>
            <person name="Bohlmann J."/>
            <person name="Birol I."/>
        </authorList>
    </citation>
    <scope>NUCLEOTIDE SEQUENCE [LARGE SCALE GENOMIC DNA]</scope>
    <source>
        <tissue evidence="1">Flushing bud</tissue>
    </source>
</reference>
<comment type="caution">
    <text evidence="1">The sequence shown here is derived from an EMBL/GenBank/DDBJ whole genome shotgun (WGS) entry which is preliminary data.</text>
</comment>
<accession>A0A124GNZ9</accession>
<dbReference type="AlphaFoldDB" id="A0A124GNZ9"/>
<geneLocation type="mitochondrion" evidence="1"/>
<proteinExistence type="predicted"/>
<sequence length="87" mass="10311">MSTINKRRKRRCGTDIPNCLEGKNPTVRKESPYSQEINGKDIPNCKERRIEWRGDNSYQSKYPRIKPEKISHHLWRSVARRSTVLTN</sequence>
<evidence type="ECO:0000313" key="1">
    <source>
        <dbReference type="EMBL" id="KUM50376.1"/>
    </source>
</evidence>
<dbReference type="EMBL" id="LKAM01000001">
    <property type="protein sequence ID" value="KUM50376.1"/>
    <property type="molecule type" value="Genomic_DNA"/>
</dbReference>
<protein>
    <submittedName>
        <fullName evidence="1">Uncharacterized protein</fullName>
    </submittedName>
</protein>
<keyword evidence="1" id="KW-0496">Mitochondrion</keyword>
<name>A0A124GNZ9_PICGL</name>
<organism evidence="1">
    <name type="scientific">Picea glauca</name>
    <name type="common">White spruce</name>
    <name type="synonym">Pinus glauca</name>
    <dbReference type="NCBI Taxonomy" id="3330"/>
    <lineage>
        <taxon>Eukaryota</taxon>
        <taxon>Viridiplantae</taxon>
        <taxon>Streptophyta</taxon>
        <taxon>Embryophyta</taxon>
        <taxon>Tracheophyta</taxon>
        <taxon>Spermatophyta</taxon>
        <taxon>Pinopsida</taxon>
        <taxon>Pinidae</taxon>
        <taxon>Conifers I</taxon>
        <taxon>Pinales</taxon>
        <taxon>Pinaceae</taxon>
        <taxon>Picea</taxon>
    </lineage>
</organism>